<dbReference type="PANTHER" id="PTHR31435:SF10">
    <property type="entry name" value="BSR4717 PROTEIN"/>
    <property type="match status" value="1"/>
</dbReference>
<dbReference type="PROSITE" id="PS51729">
    <property type="entry name" value="GNAT_YJDJ"/>
    <property type="match status" value="1"/>
</dbReference>
<dbReference type="PROSITE" id="PS51186">
    <property type="entry name" value="GNAT"/>
    <property type="match status" value="1"/>
</dbReference>
<dbReference type="InterPro" id="IPR016181">
    <property type="entry name" value="Acyl_CoA_acyltransferase"/>
</dbReference>
<organism evidence="3 4">
    <name type="scientific">Flavisolibacter tropicus</name>
    <dbReference type="NCBI Taxonomy" id="1492898"/>
    <lineage>
        <taxon>Bacteria</taxon>
        <taxon>Pseudomonadati</taxon>
        <taxon>Bacteroidota</taxon>
        <taxon>Chitinophagia</taxon>
        <taxon>Chitinophagales</taxon>
        <taxon>Chitinophagaceae</taxon>
        <taxon>Flavisolibacter</taxon>
    </lineage>
</organism>
<gene>
    <name evidence="3" type="ORF">SY85_04330</name>
</gene>
<reference evidence="3 4" key="2">
    <citation type="journal article" date="2016" name="Int. J. Syst. Evol. Microbiol.">
        <title>Flavisolibacter tropicus sp. nov., isolated from tropical soil.</title>
        <authorList>
            <person name="Lee J.J."/>
            <person name="Kang M.S."/>
            <person name="Kim G.S."/>
            <person name="Lee C.S."/>
            <person name="Lim S."/>
            <person name="Lee J."/>
            <person name="Roh S.H."/>
            <person name="Kang H."/>
            <person name="Ha J.M."/>
            <person name="Bae S."/>
            <person name="Jung H.Y."/>
            <person name="Kim M.K."/>
        </authorList>
    </citation>
    <scope>NUCLEOTIDE SEQUENCE [LARGE SCALE GENOMIC DNA]</scope>
    <source>
        <strain evidence="3 4">LCS9</strain>
    </source>
</reference>
<evidence type="ECO:0000259" key="2">
    <source>
        <dbReference type="PROSITE" id="PS51729"/>
    </source>
</evidence>
<dbReference type="KEGG" id="fla:SY85_04330"/>
<dbReference type="InterPro" id="IPR031165">
    <property type="entry name" value="GNAT_YJDJ"/>
</dbReference>
<protein>
    <submittedName>
        <fullName evidence="3">Uncharacterized protein</fullName>
    </submittedName>
</protein>
<dbReference type="EMBL" id="CP011390">
    <property type="protein sequence ID" value="ANE53320.1"/>
    <property type="molecule type" value="Genomic_DNA"/>
</dbReference>
<keyword evidence="4" id="KW-1185">Reference proteome</keyword>
<dbReference type="InterPro" id="IPR000182">
    <property type="entry name" value="GNAT_dom"/>
</dbReference>
<dbReference type="PANTHER" id="PTHR31435">
    <property type="entry name" value="PROTEIN NATD1"/>
    <property type="match status" value="1"/>
</dbReference>
<feature type="domain" description="N-acetyltransferase" evidence="2">
    <location>
        <begin position="6"/>
        <end position="94"/>
    </location>
</feature>
<evidence type="ECO:0000313" key="3">
    <source>
        <dbReference type="EMBL" id="ANE53320.1"/>
    </source>
</evidence>
<accession>A0A172U1X5</accession>
<dbReference type="AlphaFoldDB" id="A0A172U1X5"/>
<evidence type="ECO:0000313" key="4">
    <source>
        <dbReference type="Proteomes" id="UP000077177"/>
    </source>
</evidence>
<name>A0A172U1X5_9BACT</name>
<evidence type="ECO:0000259" key="1">
    <source>
        <dbReference type="PROSITE" id="PS51186"/>
    </source>
</evidence>
<reference evidence="4" key="1">
    <citation type="submission" date="2015-01" db="EMBL/GenBank/DDBJ databases">
        <title>Flavisolibacter sp./LCS9/ whole genome sequencing.</title>
        <authorList>
            <person name="Kim M.K."/>
            <person name="Srinivasan S."/>
            <person name="Lee J.-J."/>
        </authorList>
    </citation>
    <scope>NUCLEOTIDE SEQUENCE [LARGE SCALE GENOMIC DNA]</scope>
    <source>
        <strain evidence="4">LCS9</strain>
    </source>
</reference>
<dbReference type="SUPFAM" id="SSF55729">
    <property type="entry name" value="Acyl-CoA N-acyltransferases (Nat)"/>
    <property type="match status" value="1"/>
</dbReference>
<dbReference type="GO" id="GO:0016747">
    <property type="term" value="F:acyltransferase activity, transferring groups other than amino-acyl groups"/>
    <property type="evidence" value="ECO:0007669"/>
    <property type="project" value="InterPro"/>
</dbReference>
<dbReference type="OrthoDB" id="9793389at2"/>
<dbReference type="InterPro" id="IPR045057">
    <property type="entry name" value="Gcn5-rel_NAT"/>
</dbReference>
<dbReference type="RefSeq" id="WP_066409358.1">
    <property type="nucleotide sequence ID" value="NZ_CP011390.1"/>
</dbReference>
<proteinExistence type="predicted"/>
<dbReference type="Pfam" id="PF14542">
    <property type="entry name" value="Acetyltransf_CG"/>
    <property type="match status" value="1"/>
</dbReference>
<dbReference type="STRING" id="1492898.SY85_04330"/>
<feature type="domain" description="N-acetyltransferase" evidence="1">
    <location>
        <begin position="1"/>
        <end position="98"/>
    </location>
</feature>
<sequence length="98" mass="11425">MHIQHEESDIRGRHFITDEQGNMLAEITYAVRHPDTMVVDHTEVSENLRHQNIGHELVEAVAEHARAKGRHIVPVCSFTRSVMEENRSYRDVIREQNI</sequence>
<dbReference type="Proteomes" id="UP000077177">
    <property type="component" value="Chromosome"/>
</dbReference>
<dbReference type="Gene3D" id="3.40.630.30">
    <property type="match status" value="1"/>
</dbReference>
<dbReference type="CDD" id="cd04301">
    <property type="entry name" value="NAT_SF"/>
    <property type="match status" value="1"/>
</dbReference>